<proteinExistence type="predicted"/>
<protein>
    <submittedName>
        <fullName evidence="2">Uncharacterized protein</fullName>
    </submittedName>
</protein>
<dbReference type="Proteomes" id="UP001597541">
    <property type="component" value="Unassembled WGS sequence"/>
</dbReference>
<reference evidence="3" key="1">
    <citation type="journal article" date="2019" name="Int. J. Syst. Evol. Microbiol.">
        <title>The Global Catalogue of Microorganisms (GCM) 10K type strain sequencing project: providing services to taxonomists for standard genome sequencing and annotation.</title>
        <authorList>
            <consortium name="The Broad Institute Genomics Platform"/>
            <consortium name="The Broad Institute Genome Sequencing Center for Infectious Disease"/>
            <person name="Wu L."/>
            <person name="Ma J."/>
        </authorList>
    </citation>
    <scope>NUCLEOTIDE SEQUENCE [LARGE SCALE GENOMIC DNA]</scope>
    <source>
        <strain evidence="3">KCTC 3950</strain>
    </source>
</reference>
<gene>
    <name evidence="2" type="ORF">ACFSUF_19855</name>
</gene>
<keyword evidence="3" id="KW-1185">Reference proteome</keyword>
<sequence length="210" mass="24828">MEEQPYSNEVNDDGIPIIPDDFHFKFLYIEKDEDGWGDRYLWNLRDKYREVQKELKEYLFAIAQVAHMKNRGEKLVGMFDGGIAGIYTDRLNRRLQNISTACHINGFEIKKFYNTFDSFLYNELVEFLLAPEGKMACNICGKLILYPHPNQLSHYKLGRGPVYCRYEGDENDRNSCWRKSRREKSRESKAKSRAEKKQNQKNQIQIPIIN</sequence>
<feature type="region of interest" description="Disordered" evidence="1">
    <location>
        <begin position="169"/>
        <end position="210"/>
    </location>
</feature>
<comment type="caution">
    <text evidence="2">The sequence shown here is derived from an EMBL/GenBank/DDBJ whole genome shotgun (WGS) entry which is preliminary data.</text>
</comment>
<accession>A0ABW5PII9</accession>
<name>A0ABW5PII9_9BACL</name>
<dbReference type="RefSeq" id="WP_377605772.1">
    <property type="nucleotide sequence ID" value="NZ_JBHUME010000013.1"/>
</dbReference>
<feature type="compositionally biased region" description="Low complexity" evidence="1">
    <location>
        <begin position="200"/>
        <end position="210"/>
    </location>
</feature>
<feature type="compositionally biased region" description="Basic and acidic residues" evidence="1">
    <location>
        <begin position="184"/>
        <end position="198"/>
    </location>
</feature>
<evidence type="ECO:0000256" key="1">
    <source>
        <dbReference type="SAM" id="MobiDB-lite"/>
    </source>
</evidence>
<evidence type="ECO:0000313" key="3">
    <source>
        <dbReference type="Proteomes" id="UP001597541"/>
    </source>
</evidence>
<evidence type="ECO:0000313" key="2">
    <source>
        <dbReference type="EMBL" id="MFD2614671.1"/>
    </source>
</evidence>
<organism evidence="2 3">
    <name type="scientific">Paenibacillus gansuensis</name>
    <dbReference type="NCBI Taxonomy" id="306542"/>
    <lineage>
        <taxon>Bacteria</taxon>
        <taxon>Bacillati</taxon>
        <taxon>Bacillota</taxon>
        <taxon>Bacilli</taxon>
        <taxon>Bacillales</taxon>
        <taxon>Paenibacillaceae</taxon>
        <taxon>Paenibacillus</taxon>
    </lineage>
</organism>
<dbReference type="EMBL" id="JBHUME010000013">
    <property type="protein sequence ID" value="MFD2614671.1"/>
    <property type="molecule type" value="Genomic_DNA"/>
</dbReference>